<evidence type="ECO:0000313" key="2">
    <source>
        <dbReference type="EMBL" id="MFC3228255.1"/>
    </source>
</evidence>
<sequence length="277" mass="29985">MTLVAQISDTHLSAGKPFFADNFRAACAAIAARGTELMINTGDVTLNGADEESDLTEARRLHDAAGLPFRAVPGNHDIGDTAAVAATAPYHAQPVDTARLARFRRHFGPGHWRHDLPGWRLVGFNSQILGSDMPEEAEQEAFLAEAMATAGDRAVALFGHKPLCDRDTNETVAGGRFLHPAARHRLLEVLGPRRPAVIATGHVHQFRDLVVGASRHVWAPSTGYVMPERVQPLYGMRDVGWVEHRFGADGSHDCAYLRPGKAATLSIADFPQAYGAM</sequence>
<proteinExistence type="predicted"/>
<dbReference type="InterPro" id="IPR004843">
    <property type="entry name" value="Calcineurin-like_PHP"/>
</dbReference>
<reference evidence="3" key="1">
    <citation type="journal article" date="2019" name="Int. J. Syst. Evol. Microbiol.">
        <title>The Global Catalogue of Microorganisms (GCM) 10K type strain sequencing project: providing services to taxonomists for standard genome sequencing and annotation.</title>
        <authorList>
            <consortium name="The Broad Institute Genomics Platform"/>
            <consortium name="The Broad Institute Genome Sequencing Center for Infectious Disease"/>
            <person name="Wu L."/>
            <person name="Ma J."/>
        </authorList>
    </citation>
    <scope>NUCLEOTIDE SEQUENCE [LARGE SCALE GENOMIC DNA]</scope>
    <source>
        <strain evidence="3">KCTC 42964</strain>
    </source>
</reference>
<comment type="caution">
    <text evidence="2">The sequence shown here is derived from an EMBL/GenBank/DDBJ whole genome shotgun (WGS) entry which is preliminary data.</text>
</comment>
<feature type="domain" description="Calcineurin-like phosphoesterase" evidence="1">
    <location>
        <begin position="4"/>
        <end position="205"/>
    </location>
</feature>
<dbReference type="RefSeq" id="WP_379901201.1">
    <property type="nucleotide sequence ID" value="NZ_JBHRTR010000028.1"/>
</dbReference>
<dbReference type="Gene3D" id="3.60.21.10">
    <property type="match status" value="1"/>
</dbReference>
<evidence type="ECO:0000259" key="1">
    <source>
        <dbReference type="Pfam" id="PF00149"/>
    </source>
</evidence>
<dbReference type="InterPro" id="IPR051918">
    <property type="entry name" value="STPP_CPPED1"/>
</dbReference>
<organism evidence="2 3">
    <name type="scientific">Marinibaculum pumilum</name>
    <dbReference type="NCBI Taxonomy" id="1766165"/>
    <lineage>
        <taxon>Bacteria</taxon>
        <taxon>Pseudomonadati</taxon>
        <taxon>Pseudomonadota</taxon>
        <taxon>Alphaproteobacteria</taxon>
        <taxon>Rhodospirillales</taxon>
        <taxon>Rhodospirillaceae</taxon>
        <taxon>Marinibaculum</taxon>
    </lineage>
</organism>
<dbReference type="Pfam" id="PF00149">
    <property type="entry name" value="Metallophos"/>
    <property type="match status" value="1"/>
</dbReference>
<dbReference type="PANTHER" id="PTHR43143">
    <property type="entry name" value="METALLOPHOSPHOESTERASE, CALCINEURIN SUPERFAMILY"/>
    <property type="match status" value="1"/>
</dbReference>
<dbReference type="Proteomes" id="UP001595528">
    <property type="component" value="Unassembled WGS sequence"/>
</dbReference>
<name>A0ABV7L1H6_9PROT</name>
<evidence type="ECO:0000313" key="3">
    <source>
        <dbReference type="Proteomes" id="UP001595528"/>
    </source>
</evidence>
<dbReference type="GO" id="GO:0016787">
    <property type="term" value="F:hydrolase activity"/>
    <property type="evidence" value="ECO:0007669"/>
    <property type="project" value="UniProtKB-KW"/>
</dbReference>
<keyword evidence="3" id="KW-1185">Reference proteome</keyword>
<dbReference type="InterPro" id="IPR029052">
    <property type="entry name" value="Metallo-depent_PP-like"/>
</dbReference>
<dbReference type="EMBL" id="JBHRTR010000028">
    <property type="protein sequence ID" value="MFC3228255.1"/>
    <property type="molecule type" value="Genomic_DNA"/>
</dbReference>
<protein>
    <submittedName>
        <fullName evidence="2">Metallophosphoesterase family protein</fullName>
        <ecNumber evidence="2">3.1.-.-</ecNumber>
    </submittedName>
</protein>
<dbReference type="PANTHER" id="PTHR43143:SF1">
    <property type="entry name" value="SERINE_THREONINE-PROTEIN PHOSPHATASE CPPED1"/>
    <property type="match status" value="1"/>
</dbReference>
<keyword evidence="2" id="KW-0378">Hydrolase</keyword>
<dbReference type="EC" id="3.1.-.-" evidence="2"/>
<accession>A0ABV7L1H6</accession>
<dbReference type="SUPFAM" id="SSF56300">
    <property type="entry name" value="Metallo-dependent phosphatases"/>
    <property type="match status" value="1"/>
</dbReference>
<gene>
    <name evidence="2" type="ORF">ACFOGJ_13500</name>
</gene>